<keyword evidence="1" id="KW-1133">Transmembrane helix</keyword>
<evidence type="ECO:0000256" key="1">
    <source>
        <dbReference type="SAM" id="Phobius"/>
    </source>
</evidence>
<dbReference type="PANTHER" id="PTHR31272:SF4">
    <property type="entry name" value="CYTOCHROME C-TYPE BIOGENESIS PROTEIN HI_1454-RELATED"/>
    <property type="match status" value="1"/>
</dbReference>
<proteinExistence type="predicted"/>
<feature type="transmembrane region" description="Helical" evidence="1">
    <location>
        <begin position="211"/>
        <end position="235"/>
    </location>
</feature>
<dbReference type="PANTHER" id="PTHR31272">
    <property type="entry name" value="CYTOCHROME C-TYPE BIOGENESIS PROTEIN HI_1454-RELATED"/>
    <property type="match status" value="1"/>
</dbReference>
<protein>
    <submittedName>
        <fullName evidence="2">Cytochrome c biogenesis protein CcdA</fullName>
    </submittedName>
</protein>
<keyword evidence="1" id="KW-0812">Transmembrane</keyword>
<reference evidence="2 3" key="1">
    <citation type="submission" date="2020-04" db="EMBL/GenBank/DDBJ databases">
        <title>MicrobeNet Type strains.</title>
        <authorList>
            <person name="Nicholson A.C."/>
        </authorList>
    </citation>
    <scope>NUCLEOTIDE SEQUENCE [LARGE SCALE GENOMIC DNA]</scope>
    <source>
        <strain evidence="2 3">JCM 3332</strain>
    </source>
</reference>
<keyword evidence="3" id="KW-1185">Reference proteome</keyword>
<dbReference type="Proteomes" id="UP000570678">
    <property type="component" value="Unassembled WGS sequence"/>
</dbReference>
<feature type="transmembrane region" description="Helical" evidence="1">
    <location>
        <begin position="172"/>
        <end position="191"/>
    </location>
</feature>
<accession>A0A846YFW9</accession>
<dbReference type="InterPro" id="IPR051790">
    <property type="entry name" value="Cytochrome_c-biogenesis_DsbD"/>
</dbReference>
<sequence length="293" mass="29522">MIVLAGVGESFQQTAATGPLLLALGACLLAGLVSFASPCVVPLVPGYLSYLAGLVGAQAPPATVEQARRDRAAATGSGSTAVLTETVGHKKTGPAPDTGRLRVAGAAGLFVAGFTVVFVLATATVFGLIQTLNVNRELLQRLGGVVTIVMGLAFLGLIPALQRDTRMAPRRLAGVAGAPLLGAVFALGWTPCLGPTLSGVMAVAAGTEGTTAARGVALIVAYCAGLGLPFVVLAFGSASALRGVGWLRRNTRTIQVVGGLLLVAVGVALVTGAWDLFVGWVRDGFVAEVTLPI</sequence>
<dbReference type="EMBL" id="JAAXOT010000004">
    <property type="protein sequence ID" value="NKY56594.1"/>
    <property type="molecule type" value="Genomic_DNA"/>
</dbReference>
<feature type="transmembrane region" description="Helical" evidence="1">
    <location>
        <begin position="109"/>
        <end position="129"/>
    </location>
</feature>
<dbReference type="RefSeq" id="WP_062977998.1">
    <property type="nucleotide sequence ID" value="NZ_JAAXOT010000004.1"/>
</dbReference>
<organism evidence="2 3">
    <name type="scientific">Nocardia flavorosea</name>
    <dbReference type="NCBI Taxonomy" id="53429"/>
    <lineage>
        <taxon>Bacteria</taxon>
        <taxon>Bacillati</taxon>
        <taxon>Actinomycetota</taxon>
        <taxon>Actinomycetes</taxon>
        <taxon>Mycobacteriales</taxon>
        <taxon>Nocardiaceae</taxon>
        <taxon>Nocardia</taxon>
    </lineage>
</organism>
<evidence type="ECO:0000313" key="3">
    <source>
        <dbReference type="Proteomes" id="UP000570678"/>
    </source>
</evidence>
<keyword evidence="1" id="KW-0472">Membrane</keyword>
<evidence type="ECO:0000313" key="2">
    <source>
        <dbReference type="EMBL" id="NKY56594.1"/>
    </source>
</evidence>
<gene>
    <name evidence="2" type="ORF">HGA15_10585</name>
</gene>
<dbReference type="AlphaFoldDB" id="A0A846YFW9"/>
<name>A0A846YFW9_9NOCA</name>
<comment type="caution">
    <text evidence="2">The sequence shown here is derived from an EMBL/GenBank/DDBJ whole genome shotgun (WGS) entry which is preliminary data.</text>
</comment>
<feature type="transmembrane region" description="Helical" evidence="1">
    <location>
        <begin position="20"/>
        <end position="44"/>
    </location>
</feature>
<feature type="transmembrane region" description="Helical" evidence="1">
    <location>
        <begin position="141"/>
        <end position="160"/>
    </location>
</feature>
<feature type="transmembrane region" description="Helical" evidence="1">
    <location>
        <begin position="256"/>
        <end position="274"/>
    </location>
</feature>